<comment type="caution">
    <text evidence="1">The sequence shown here is derived from an EMBL/GenBank/DDBJ whole genome shotgun (WGS) entry which is preliminary data.</text>
</comment>
<dbReference type="Proteomes" id="UP000490535">
    <property type="component" value="Unassembled WGS sequence"/>
</dbReference>
<accession>A0A833UQR2</accession>
<evidence type="ECO:0000313" key="2">
    <source>
        <dbReference type="Proteomes" id="UP000490535"/>
    </source>
</evidence>
<sequence length="131" mass="15654">MITYRTQFSNKNLNFLKYTVQFSKRWHVAILNLRTVTCWSTFANFYQGNKKLIQYKLQPYHSTNQKASFVTLIKLCRKNNFYNNFSKILQIFCKHTNACCVPIIKKKDFIFNLLYIVNSDSIQLRLTIHVI</sequence>
<organism evidence="1 2">
    <name type="scientific">Acinetobacter bereziniae</name>
    <name type="common">Acinetobacter genomosp. 10</name>
    <dbReference type="NCBI Taxonomy" id="106648"/>
    <lineage>
        <taxon>Bacteria</taxon>
        <taxon>Pseudomonadati</taxon>
        <taxon>Pseudomonadota</taxon>
        <taxon>Gammaproteobacteria</taxon>
        <taxon>Moraxellales</taxon>
        <taxon>Moraxellaceae</taxon>
        <taxon>Acinetobacter</taxon>
    </lineage>
</organism>
<gene>
    <name evidence="1" type="ORF">GAK29_04699</name>
</gene>
<reference evidence="2" key="1">
    <citation type="journal article" date="2020" name="MBio">
        <title>Horizontal gene transfer to a defensive symbiont with a reduced genome amongst a multipartite beetle microbiome.</title>
        <authorList>
            <person name="Waterworth S.C."/>
            <person name="Florez L.V."/>
            <person name="Rees E.R."/>
            <person name="Hertweck C."/>
            <person name="Kaltenpoth M."/>
            <person name="Kwan J.C."/>
        </authorList>
    </citation>
    <scope>NUCLEOTIDE SEQUENCE [LARGE SCALE GENOMIC DNA]</scope>
</reference>
<dbReference type="EMBL" id="WNDP01000236">
    <property type="protein sequence ID" value="KAF1013681.1"/>
    <property type="molecule type" value="Genomic_DNA"/>
</dbReference>
<name>A0A833UQR2_ACIBZ</name>
<dbReference type="AlphaFoldDB" id="A0A833UQR2"/>
<protein>
    <submittedName>
        <fullName evidence="1">Uncharacterized protein</fullName>
    </submittedName>
</protein>
<evidence type="ECO:0000313" key="1">
    <source>
        <dbReference type="EMBL" id="KAF1013681.1"/>
    </source>
</evidence>
<proteinExistence type="predicted"/>